<dbReference type="PANTHER" id="PTHR42895:SF1">
    <property type="entry name" value="IRON-SULFUR CLUSTER PROTEIN"/>
    <property type="match status" value="1"/>
</dbReference>
<dbReference type="PATRIC" id="fig|1195236.3.peg.4755"/>
<accession>S0FHT0</accession>
<sequence length="259" mass="28004">MKRNIIRIDEEKCNGCGLCVNACHEGALVIENGKAKLISDSYCDGLGNCLPECPTNAITIEEREADAYDEELVKENMEKRAAAAHMSHGAHAPHVPHVPHAPHAHPPMHGGCPGSRAMAIKRSAESNVSAPVSAQPLTSELMQWPCQIKLVPVNAPYFDNCDLLIAADCTAFAYANIHKDFIKNRITLIGCPKLDDGDYSEKLTAILSNNNINSVKILRMEVPCCGGIVNAVKTALMESGKIIPWSIVIIGTDGEIRQS</sequence>
<organism evidence="2 3">
    <name type="scientific">Ruminiclostridium cellobioparum subsp. termitidis CT1112</name>
    <dbReference type="NCBI Taxonomy" id="1195236"/>
    <lineage>
        <taxon>Bacteria</taxon>
        <taxon>Bacillati</taxon>
        <taxon>Bacillota</taxon>
        <taxon>Clostridia</taxon>
        <taxon>Eubacteriales</taxon>
        <taxon>Oscillospiraceae</taxon>
        <taxon>Ruminiclostridium</taxon>
    </lineage>
</organism>
<feature type="domain" description="4Fe-4S ferredoxin-type" evidence="1">
    <location>
        <begin position="4"/>
        <end position="33"/>
    </location>
</feature>
<dbReference type="Gene3D" id="3.30.70.20">
    <property type="match status" value="1"/>
</dbReference>
<feature type="domain" description="4Fe-4S ferredoxin-type" evidence="1">
    <location>
        <begin position="34"/>
        <end position="63"/>
    </location>
</feature>
<keyword evidence="3" id="KW-1185">Reference proteome</keyword>
<evidence type="ECO:0000313" key="2">
    <source>
        <dbReference type="EMBL" id="EMS69531.1"/>
    </source>
</evidence>
<dbReference type="eggNOG" id="COG1145">
    <property type="taxonomic scope" value="Bacteria"/>
</dbReference>
<reference evidence="2 3" key="1">
    <citation type="journal article" date="2013" name="Genome Announc.">
        <title>Draft Genome Sequence of the Cellulolytic, Mesophilic, Anaerobic Bacterium Clostridium termitidis Strain CT1112 (DSM 5398).</title>
        <authorList>
            <person name="Lal S."/>
            <person name="Ramachandran U."/>
            <person name="Zhang X."/>
            <person name="Munir R."/>
            <person name="Sparling R."/>
            <person name="Levin D.B."/>
        </authorList>
    </citation>
    <scope>NUCLEOTIDE SEQUENCE [LARGE SCALE GENOMIC DNA]</scope>
    <source>
        <strain evidence="2 3">CT1112</strain>
    </source>
</reference>
<proteinExistence type="predicted"/>
<dbReference type="Proteomes" id="UP000014155">
    <property type="component" value="Unassembled WGS sequence"/>
</dbReference>
<evidence type="ECO:0000259" key="1">
    <source>
        <dbReference type="PROSITE" id="PS51379"/>
    </source>
</evidence>
<dbReference type="STRING" id="1195236.CTER_4573"/>
<comment type="caution">
    <text evidence="2">The sequence shown here is derived from an EMBL/GenBank/DDBJ whole genome shotgun (WGS) entry which is preliminary data.</text>
</comment>
<dbReference type="InterPro" id="IPR052911">
    <property type="entry name" value="Corrinoid_activation_enz"/>
</dbReference>
<dbReference type="Pfam" id="PF13237">
    <property type="entry name" value="Fer4_10"/>
    <property type="match status" value="1"/>
</dbReference>
<dbReference type="SUPFAM" id="SSF54862">
    <property type="entry name" value="4Fe-4S ferredoxins"/>
    <property type="match status" value="1"/>
</dbReference>
<evidence type="ECO:0000313" key="3">
    <source>
        <dbReference type="Proteomes" id="UP000014155"/>
    </source>
</evidence>
<gene>
    <name evidence="2" type="ORF">CTER_4573</name>
</gene>
<dbReference type="InterPro" id="IPR017896">
    <property type="entry name" value="4Fe4S_Fe-S-bd"/>
</dbReference>
<dbReference type="AlphaFoldDB" id="S0FHT0"/>
<dbReference type="EMBL" id="AORV01000065">
    <property type="protein sequence ID" value="EMS69531.1"/>
    <property type="molecule type" value="Genomic_DNA"/>
</dbReference>
<dbReference type="RefSeq" id="WP_004629753.1">
    <property type="nucleotide sequence ID" value="NZ_AORV01000065.1"/>
</dbReference>
<dbReference type="PANTHER" id="PTHR42895">
    <property type="entry name" value="IRON-SULFUR CLUSTER-BINDING PROTEIN-RELATED"/>
    <property type="match status" value="1"/>
</dbReference>
<protein>
    <submittedName>
        <fullName evidence="2">4Fe-4S ferredoxin iron-sulfur binding domain protein</fullName>
    </submittedName>
</protein>
<dbReference type="PROSITE" id="PS51379">
    <property type="entry name" value="4FE4S_FER_2"/>
    <property type="match status" value="2"/>
</dbReference>
<name>S0FHT0_RUMCE</name>